<reference evidence="7" key="2">
    <citation type="journal article" date="2022" name="Hortic Res">
        <title>The genome of Dioscorea zingiberensis sheds light on the biosynthesis, origin and evolution of the medicinally important diosgenin saponins.</title>
        <authorList>
            <person name="Li Y."/>
            <person name="Tan C."/>
            <person name="Li Z."/>
            <person name="Guo J."/>
            <person name="Li S."/>
            <person name="Chen X."/>
            <person name="Wang C."/>
            <person name="Dai X."/>
            <person name="Yang H."/>
            <person name="Song W."/>
            <person name="Hou L."/>
            <person name="Xu J."/>
            <person name="Tong Z."/>
            <person name="Xu A."/>
            <person name="Yuan X."/>
            <person name="Wang W."/>
            <person name="Yang Q."/>
            <person name="Chen L."/>
            <person name="Sun Z."/>
            <person name="Wang K."/>
            <person name="Pan B."/>
            <person name="Chen J."/>
            <person name="Bao Y."/>
            <person name="Liu F."/>
            <person name="Qi X."/>
            <person name="Gang D.R."/>
            <person name="Wen J."/>
            <person name="Li J."/>
        </authorList>
    </citation>
    <scope>NUCLEOTIDE SEQUENCE</scope>
    <source>
        <strain evidence="7">Dzin_1.0</strain>
    </source>
</reference>
<dbReference type="OrthoDB" id="754868at2759"/>
<dbReference type="GO" id="GO:0009506">
    <property type="term" value="C:plasmodesma"/>
    <property type="evidence" value="ECO:0007669"/>
    <property type="project" value="TreeGrafter"/>
</dbReference>
<sequence length="177" mass="19910">MATAQSFSIWLLQVFLLSGLLVFFLWLSLHPSKPTYTIIDFSISGDGSNTSFTVEIANNNKGGGIYYSGMNVTLYIEEVNAGNTMLPSFYQRHERTTLMVGSATINHTVHEVLNGKAALKVGLVAKVRYKIWLWRSRFHGMDMLASVPVGRDGKLKIKKAKMHARHQALRIKRQLNL</sequence>
<dbReference type="InterPro" id="IPR004864">
    <property type="entry name" value="LEA_2"/>
</dbReference>
<keyword evidence="4 5" id="KW-0472">Membrane</keyword>
<comment type="caution">
    <text evidence="7">The sequence shown here is derived from an EMBL/GenBank/DDBJ whole genome shotgun (WGS) entry which is preliminary data.</text>
</comment>
<evidence type="ECO:0000256" key="5">
    <source>
        <dbReference type="SAM" id="Phobius"/>
    </source>
</evidence>
<evidence type="ECO:0000313" key="8">
    <source>
        <dbReference type="Proteomes" id="UP001085076"/>
    </source>
</evidence>
<name>A0A9D5D0U7_9LILI</name>
<evidence type="ECO:0000256" key="2">
    <source>
        <dbReference type="ARBA" id="ARBA00022692"/>
    </source>
</evidence>
<accession>A0A9D5D0U7</accession>
<dbReference type="Proteomes" id="UP001085076">
    <property type="component" value="Miscellaneous, Linkage group lg02"/>
</dbReference>
<dbReference type="GO" id="GO:0098542">
    <property type="term" value="P:defense response to other organism"/>
    <property type="evidence" value="ECO:0007669"/>
    <property type="project" value="InterPro"/>
</dbReference>
<reference evidence="7" key="1">
    <citation type="submission" date="2021-03" db="EMBL/GenBank/DDBJ databases">
        <authorList>
            <person name="Li Z."/>
            <person name="Yang C."/>
        </authorList>
    </citation>
    <scope>NUCLEOTIDE SEQUENCE</scope>
    <source>
        <strain evidence="7">Dzin_1.0</strain>
        <tissue evidence="7">Leaf</tissue>
    </source>
</reference>
<protein>
    <recommendedName>
        <fullName evidence="6">Late embryogenesis abundant protein LEA-2 subgroup domain-containing protein</fullName>
    </recommendedName>
</protein>
<dbReference type="InterPro" id="IPR044839">
    <property type="entry name" value="NDR1-like"/>
</dbReference>
<proteinExistence type="predicted"/>
<keyword evidence="3 5" id="KW-1133">Transmembrane helix</keyword>
<gene>
    <name evidence="7" type="ORF">J5N97_011586</name>
</gene>
<feature type="transmembrane region" description="Helical" evidence="5">
    <location>
        <begin position="7"/>
        <end position="29"/>
    </location>
</feature>
<dbReference type="GO" id="GO:0005886">
    <property type="term" value="C:plasma membrane"/>
    <property type="evidence" value="ECO:0007669"/>
    <property type="project" value="TreeGrafter"/>
</dbReference>
<keyword evidence="2 5" id="KW-0812">Transmembrane</keyword>
<dbReference type="AlphaFoldDB" id="A0A9D5D0U7"/>
<comment type="subcellular location">
    <subcellularLocation>
        <location evidence="1">Membrane</location>
        <topology evidence="1">Single-pass membrane protein</topology>
    </subcellularLocation>
</comment>
<dbReference type="PANTHER" id="PTHR31415">
    <property type="entry name" value="OS05G0367900 PROTEIN"/>
    <property type="match status" value="1"/>
</dbReference>
<evidence type="ECO:0000256" key="1">
    <source>
        <dbReference type="ARBA" id="ARBA00004167"/>
    </source>
</evidence>
<evidence type="ECO:0000259" key="6">
    <source>
        <dbReference type="Pfam" id="PF03168"/>
    </source>
</evidence>
<organism evidence="7 8">
    <name type="scientific">Dioscorea zingiberensis</name>
    <dbReference type="NCBI Taxonomy" id="325984"/>
    <lineage>
        <taxon>Eukaryota</taxon>
        <taxon>Viridiplantae</taxon>
        <taxon>Streptophyta</taxon>
        <taxon>Embryophyta</taxon>
        <taxon>Tracheophyta</taxon>
        <taxon>Spermatophyta</taxon>
        <taxon>Magnoliopsida</taxon>
        <taxon>Liliopsida</taxon>
        <taxon>Dioscoreales</taxon>
        <taxon>Dioscoreaceae</taxon>
        <taxon>Dioscorea</taxon>
    </lineage>
</organism>
<feature type="domain" description="Late embryogenesis abundant protein LEA-2 subgroup" evidence="6">
    <location>
        <begin position="53"/>
        <end position="134"/>
    </location>
</feature>
<evidence type="ECO:0000256" key="3">
    <source>
        <dbReference type="ARBA" id="ARBA00022989"/>
    </source>
</evidence>
<dbReference type="Pfam" id="PF03168">
    <property type="entry name" value="LEA_2"/>
    <property type="match status" value="1"/>
</dbReference>
<dbReference type="PANTHER" id="PTHR31415:SF125">
    <property type="entry name" value="HARPIN INDUCING PROTEIN 1-LIKE 9"/>
    <property type="match status" value="1"/>
</dbReference>
<evidence type="ECO:0000256" key="4">
    <source>
        <dbReference type="ARBA" id="ARBA00023136"/>
    </source>
</evidence>
<keyword evidence="8" id="KW-1185">Reference proteome</keyword>
<evidence type="ECO:0000313" key="7">
    <source>
        <dbReference type="EMBL" id="KAJ0983331.1"/>
    </source>
</evidence>
<dbReference type="EMBL" id="JAGGNH010000002">
    <property type="protein sequence ID" value="KAJ0983331.1"/>
    <property type="molecule type" value="Genomic_DNA"/>
</dbReference>